<dbReference type="Pfam" id="PF02805">
    <property type="entry name" value="Ada_Zn_binding"/>
    <property type="match status" value="1"/>
</dbReference>
<dbReference type="PROSITE" id="PS01124">
    <property type="entry name" value="HTH_ARAC_FAMILY_2"/>
    <property type="match status" value="1"/>
</dbReference>
<evidence type="ECO:0000313" key="13">
    <source>
        <dbReference type="Proteomes" id="UP001300261"/>
    </source>
</evidence>
<dbReference type="SUPFAM" id="SSF46689">
    <property type="entry name" value="Homeodomain-like"/>
    <property type="match status" value="1"/>
</dbReference>
<evidence type="ECO:0000256" key="8">
    <source>
        <dbReference type="ARBA" id="ARBA00023163"/>
    </source>
</evidence>
<evidence type="ECO:0000259" key="11">
    <source>
        <dbReference type="PROSITE" id="PS01124"/>
    </source>
</evidence>
<dbReference type="Pfam" id="PF01035">
    <property type="entry name" value="DNA_binding_1"/>
    <property type="match status" value="1"/>
</dbReference>
<comment type="caution">
    <text evidence="12">The sequence shown here is derived from an EMBL/GenBank/DDBJ whole genome shotgun (WGS) entry which is preliminary data.</text>
</comment>
<dbReference type="PROSITE" id="PS00374">
    <property type="entry name" value="MGMT"/>
    <property type="match status" value="1"/>
</dbReference>
<evidence type="ECO:0000256" key="3">
    <source>
        <dbReference type="ARBA" id="ARBA00022603"/>
    </source>
</evidence>
<dbReference type="InterPro" id="IPR009057">
    <property type="entry name" value="Homeodomain-like_sf"/>
</dbReference>
<dbReference type="Gene3D" id="3.40.10.10">
    <property type="entry name" value="DNA Methylphosphotriester Repair Domain"/>
    <property type="match status" value="1"/>
</dbReference>
<dbReference type="PIRSF" id="PIRSF000409">
    <property type="entry name" value="Ada"/>
    <property type="match status" value="1"/>
</dbReference>
<organism evidence="12 13">
    <name type="scientific">Roseibium salinum</name>
    <dbReference type="NCBI Taxonomy" id="1604349"/>
    <lineage>
        <taxon>Bacteria</taxon>
        <taxon>Pseudomonadati</taxon>
        <taxon>Pseudomonadota</taxon>
        <taxon>Alphaproteobacteria</taxon>
        <taxon>Hyphomicrobiales</taxon>
        <taxon>Stappiaceae</taxon>
        <taxon>Roseibium</taxon>
    </lineage>
</organism>
<feature type="domain" description="HTH araC/xylS-type" evidence="11">
    <location>
        <begin position="102"/>
        <end position="183"/>
    </location>
</feature>
<proteinExistence type="predicted"/>
<dbReference type="Gene3D" id="3.30.160.70">
    <property type="entry name" value="Methylated DNA-protein cysteine methyltransferase domain"/>
    <property type="match status" value="1"/>
</dbReference>
<evidence type="ECO:0000313" key="12">
    <source>
        <dbReference type="EMBL" id="MCX2721388.1"/>
    </source>
</evidence>
<keyword evidence="6" id="KW-0805">Transcription regulation</keyword>
<dbReference type="InterPro" id="IPR036631">
    <property type="entry name" value="MGMT_N_sf"/>
</dbReference>
<dbReference type="NCBIfam" id="TIGR00589">
    <property type="entry name" value="ogt"/>
    <property type="match status" value="1"/>
</dbReference>
<dbReference type="Proteomes" id="UP001300261">
    <property type="component" value="Unassembled WGS sequence"/>
</dbReference>
<dbReference type="NCBIfam" id="NF011964">
    <property type="entry name" value="PRK15435.1"/>
    <property type="match status" value="1"/>
</dbReference>
<dbReference type="PANTHER" id="PTHR10815">
    <property type="entry name" value="METHYLATED-DNA--PROTEIN-CYSTEINE METHYLTRANSFERASE"/>
    <property type="match status" value="1"/>
</dbReference>
<dbReference type="InterPro" id="IPR004026">
    <property type="entry name" value="Ada_DNA_repair_Zn-bd"/>
</dbReference>
<dbReference type="InterPro" id="IPR036217">
    <property type="entry name" value="MethylDNA_cys_MeTrfase_DNAb"/>
</dbReference>
<keyword evidence="7" id="KW-0010">Activator</keyword>
<comment type="catalytic activity">
    <reaction evidence="1">
        <text>a 4-O-methyl-thymidine in DNA + L-cysteinyl-[protein] = a thymidine in DNA + S-methyl-L-cysteinyl-[protein]</text>
        <dbReference type="Rhea" id="RHEA:53428"/>
        <dbReference type="Rhea" id="RHEA-COMP:10131"/>
        <dbReference type="Rhea" id="RHEA-COMP:10132"/>
        <dbReference type="Rhea" id="RHEA-COMP:13555"/>
        <dbReference type="Rhea" id="RHEA-COMP:13556"/>
        <dbReference type="ChEBI" id="CHEBI:29950"/>
        <dbReference type="ChEBI" id="CHEBI:82612"/>
        <dbReference type="ChEBI" id="CHEBI:137386"/>
        <dbReference type="ChEBI" id="CHEBI:137387"/>
        <dbReference type="EC" id="2.1.1.63"/>
    </reaction>
</comment>
<evidence type="ECO:0000256" key="7">
    <source>
        <dbReference type="ARBA" id="ARBA00023159"/>
    </source>
</evidence>
<dbReference type="InterPro" id="IPR035451">
    <property type="entry name" value="Ada-like_dom_sf"/>
</dbReference>
<evidence type="ECO:0000256" key="2">
    <source>
        <dbReference type="ARBA" id="ARBA00001947"/>
    </source>
</evidence>
<evidence type="ECO:0000256" key="1">
    <source>
        <dbReference type="ARBA" id="ARBA00001286"/>
    </source>
</evidence>
<dbReference type="RefSeq" id="WP_265961089.1">
    <property type="nucleotide sequence ID" value="NZ_JAPEVI010000002.1"/>
</dbReference>
<dbReference type="InterPro" id="IPR016221">
    <property type="entry name" value="Bifunct_regulatory_prot_Ada"/>
</dbReference>
<dbReference type="InterPro" id="IPR001497">
    <property type="entry name" value="MethylDNA_cys_MeTrfase_AS"/>
</dbReference>
<sequence>MLTVMPNDEARWAALEMRDRSADGTFVYAVHTTGIYCRPSCAARRPRPENVAFYATCEAAEDDGFRPCLRCRPNGPSRQEKETEAVIAACRLIEAAESPPALADLAKAAGLSRYHFHRVFKTVTGLTPKAYAAAHRARRLRETLPDAETVTSAMYDAGFNSSGRFYAAASGVLGMVPADFRKGGTRTRIHFAAGECSLGSIIVGATGKGICAILLGDDPDQLARDLQDQFPHAELVGGDGDFEVVIANVVGLVEQPKVGLDLPLDIQGTAFQQRVWQALREIGVGRTASYSQIAARIGRPKAARAVAQACAANPIAVAIPCHRVVRTDGDLSGYRWGVERKWELLEREKAA</sequence>
<dbReference type="SUPFAM" id="SSF46767">
    <property type="entry name" value="Methylated DNA-protein cysteine methyltransferase, C-terminal domain"/>
    <property type="match status" value="1"/>
</dbReference>
<accession>A0ABT3QX18</accession>
<dbReference type="GO" id="GO:0008168">
    <property type="term" value="F:methyltransferase activity"/>
    <property type="evidence" value="ECO:0007669"/>
    <property type="project" value="UniProtKB-KW"/>
</dbReference>
<dbReference type="GO" id="GO:0032259">
    <property type="term" value="P:methylation"/>
    <property type="evidence" value="ECO:0007669"/>
    <property type="project" value="UniProtKB-KW"/>
</dbReference>
<dbReference type="InterPro" id="IPR018060">
    <property type="entry name" value="HTH_AraC"/>
</dbReference>
<comment type="cofactor">
    <cofactor evidence="2">
        <name>Zn(2+)</name>
        <dbReference type="ChEBI" id="CHEBI:29105"/>
    </cofactor>
</comment>
<dbReference type="SMART" id="SM00342">
    <property type="entry name" value="HTH_ARAC"/>
    <property type="match status" value="1"/>
</dbReference>
<dbReference type="SUPFAM" id="SSF57884">
    <property type="entry name" value="Ada DNA repair protein, N-terminal domain (N-Ada 10)"/>
    <property type="match status" value="1"/>
</dbReference>
<keyword evidence="12" id="KW-0238">DNA-binding</keyword>
<keyword evidence="8" id="KW-0804">Transcription</keyword>
<evidence type="ECO:0000256" key="6">
    <source>
        <dbReference type="ARBA" id="ARBA00023015"/>
    </source>
</evidence>
<evidence type="ECO:0000256" key="4">
    <source>
        <dbReference type="ARBA" id="ARBA00022679"/>
    </source>
</evidence>
<dbReference type="Gene3D" id="1.10.10.10">
    <property type="entry name" value="Winged helix-like DNA-binding domain superfamily/Winged helix DNA-binding domain"/>
    <property type="match status" value="1"/>
</dbReference>
<dbReference type="GO" id="GO:0003677">
    <property type="term" value="F:DNA binding"/>
    <property type="evidence" value="ECO:0007669"/>
    <property type="project" value="UniProtKB-KW"/>
</dbReference>
<keyword evidence="5" id="KW-0227">DNA damage</keyword>
<dbReference type="InterPro" id="IPR014048">
    <property type="entry name" value="MethylDNA_cys_MeTrfase_DNA-bd"/>
</dbReference>
<keyword evidence="3 12" id="KW-0489">Methyltransferase</keyword>
<reference evidence="12 13" key="1">
    <citation type="journal article" date="2016" name="Int. J. Syst. Evol. Microbiol.">
        <title>Labrenzia salina sp. nov., isolated from the rhizosphere of the halophyte Arthrocnemum macrostachyum.</title>
        <authorList>
            <person name="Camacho M."/>
            <person name="Redondo-Gomez S."/>
            <person name="Rodriguez-Llorente I."/>
            <person name="Rohde M."/>
            <person name="Sproer C."/>
            <person name="Schumann P."/>
            <person name="Klenk H.P."/>
            <person name="Montero-Calasanz M.D.C."/>
        </authorList>
    </citation>
    <scope>NUCLEOTIDE SEQUENCE [LARGE SCALE GENOMIC DNA]</scope>
    <source>
        <strain evidence="12 13">DSM 29163</strain>
    </source>
</reference>
<dbReference type="Pfam" id="PF12833">
    <property type="entry name" value="HTH_18"/>
    <property type="match status" value="1"/>
</dbReference>
<evidence type="ECO:0000256" key="10">
    <source>
        <dbReference type="ARBA" id="ARBA00049348"/>
    </source>
</evidence>
<dbReference type="SUPFAM" id="SSF53155">
    <property type="entry name" value="Methylated DNA-protein cysteine methyltransferase domain"/>
    <property type="match status" value="1"/>
</dbReference>
<evidence type="ECO:0000256" key="9">
    <source>
        <dbReference type="ARBA" id="ARBA00023204"/>
    </source>
</evidence>
<dbReference type="CDD" id="cd06445">
    <property type="entry name" value="ATase"/>
    <property type="match status" value="1"/>
</dbReference>
<name>A0ABT3QX18_9HYPH</name>
<dbReference type="Gene3D" id="1.10.10.60">
    <property type="entry name" value="Homeodomain-like"/>
    <property type="match status" value="1"/>
</dbReference>
<keyword evidence="9" id="KW-0234">DNA repair</keyword>
<dbReference type="EMBL" id="JAPEVI010000002">
    <property type="protein sequence ID" value="MCX2721388.1"/>
    <property type="molecule type" value="Genomic_DNA"/>
</dbReference>
<evidence type="ECO:0000256" key="5">
    <source>
        <dbReference type="ARBA" id="ARBA00022763"/>
    </source>
</evidence>
<dbReference type="EC" id="2.1.1.-" evidence="12"/>
<comment type="catalytic activity">
    <reaction evidence="10">
        <text>a 6-O-methyl-2'-deoxyguanosine in DNA + L-cysteinyl-[protein] = S-methyl-L-cysteinyl-[protein] + a 2'-deoxyguanosine in DNA</text>
        <dbReference type="Rhea" id="RHEA:24000"/>
        <dbReference type="Rhea" id="RHEA-COMP:10131"/>
        <dbReference type="Rhea" id="RHEA-COMP:10132"/>
        <dbReference type="Rhea" id="RHEA-COMP:11367"/>
        <dbReference type="Rhea" id="RHEA-COMP:11368"/>
        <dbReference type="ChEBI" id="CHEBI:29950"/>
        <dbReference type="ChEBI" id="CHEBI:82612"/>
        <dbReference type="ChEBI" id="CHEBI:85445"/>
        <dbReference type="ChEBI" id="CHEBI:85448"/>
        <dbReference type="EC" id="2.1.1.63"/>
    </reaction>
</comment>
<dbReference type="PANTHER" id="PTHR10815:SF14">
    <property type="entry name" value="BIFUNCTIONAL TRANSCRIPTIONAL ACTIVATOR_DNA REPAIR ENZYME ADA"/>
    <property type="match status" value="1"/>
</dbReference>
<protein>
    <submittedName>
        <fullName evidence="12">Bifunctional DNA-binding transcriptional regulator/O6-methylguanine-DNA methyltransferase Ada</fullName>
        <ecNumber evidence="12">2.1.1.-</ecNumber>
    </submittedName>
</protein>
<keyword evidence="4 12" id="KW-0808">Transferase</keyword>
<gene>
    <name evidence="12" type="primary">ada</name>
    <name evidence="12" type="ORF">ON753_03060</name>
</gene>
<dbReference type="InterPro" id="IPR036388">
    <property type="entry name" value="WH-like_DNA-bd_sf"/>
</dbReference>
<keyword evidence="13" id="KW-1185">Reference proteome</keyword>